<gene>
    <name evidence="4" type="ORF">Baya_1185</name>
</gene>
<reference evidence="4 5" key="1">
    <citation type="journal article" date="2019" name="Genome Biol. Evol.">
        <title>Whole-Genome Sequencing of the Giant Devil Catfish, Bagarius yarrelli.</title>
        <authorList>
            <person name="Jiang W."/>
            <person name="Lv Y."/>
            <person name="Cheng L."/>
            <person name="Yang K."/>
            <person name="Chao B."/>
            <person name="Wang X."/>
            <person name="Li Y."/>
            <person name="Pan X."/>
            <person name="You X."/>
            <person name="Zhang Y."/>
            <person name="Yang J."/>
            <person name="Li J."/>
            <person name="Zhang X."/>
            <person name="Liu S."/>
            <person name="Sun C."/>
            <person name="Yang J."/>
            <person name="Shi Q."/>
        </authorList>
    </citation>
    <scope>NUCLEOTIDE SEQUENCE [LARGE SCALE GENOMIC DNA]</scope>
    <source>
        <strain evidence="4">JWS20170419001</strain>
        <tissue evidence="4">Muscle</tissue>
    </source>
</reference>
<name>A0A556TKD7_BAGYA</name>
<dbReference type="PANTHER" id="PTHR14614">
    <property type="entry name" value="HEPATOCELLULAR CARCINOMA-ASSOCIATED ANTIGEN"/>
    <property type="match status" value="1"/>
</dbReference>
<evidence type="ECO:0000256" key="2">
    <source>
        <dbReference type="ARBA" id="ARBA00022691"/>
    </source>
</evidence>
<feature type="region of interest" description="Disordered" evidence="3">
    <location>
        <begin position="568"/>
        <end position="591"/>
    </location>
</feature>
<dbReference type="Proteomes" id="UP000319801">
    <property type="component" value="Unassembled WGS sequence"/>
</dbReference>
<keyword evidence="2" id="KW-0949">S-adenosyl-L-methionine</keyword>
<sequence length="846" mass="96903">MEGSIAEFTKEEEKREEEKTEEEKTEEENSEEEKKDEDDVSDAVHQKKNWKPNFYCNMNKEIYYFAGHEIRIYESLDSYGAIIWPAGVALCQYLDSNRRTINLQDKAVLELGAGTGLVSIVASLLGAWVTASDLSEVLGNLQSNLCRNTRGYCRYTPQVAELSWGYDLDKTFPQSVYRYDYILAADVVYHHNCLDELLVTMRHFCQQGTTLVWANKIRFASDLVFIENFKKTFNTELLADLGEIQIYSATKKNEVEVENCFPGLLLEDAAKQEIESEECNFGNDSKKEAQYTDEEGVKSLNRESEQRNVNTTEEKTKYNCEEKHKEESQDVERNKEPAVLHRSCSPSMEHKPIKDIYNFLGYEICIENSIGDLACSAEVALCKFLETPAGREKVVLLDRTVLELHAGTGLLSIVAMLLGAKVTATGQPESLENLTNNLHQNTRGHLRHTPQVTALTQDLEQNVLHSKCHYDYVLAAEALHRHDCFAELLVIMRHFCQPGTNLIWAIKMCSPSDLLYINDFNKAFHSTMLAELDRVRIYLATRRDQDNEDDLVKTTSTEEKMEKCPSIRNYTVDENPTGEKTKDCGVDSNRNEGQCQESVLYHQKVEDEQEEDTEGTDSNWEESGVQSESESISTEKSDEKLSCRKFWESSLLYTPSKEIYYFMGHKIIIEESFDSYGAMIWPAAVALCKFLETTEGRQQIDLLDKTVLEIGAGTGLLSIVITLLDLPEILSNLRYNLNRNTRLMRRHEPQVKELSWGYEVEKTFPRSLHHYEYVLAADVVYHHSFLNELLATMQHFCRPGTTVILANKIRYPSDLTFLENFENIFHATLLAELDEVRIYSATYKSS</sequence>
<keyword evidence="5" id="KW-1185">Reference proteome</keyword>
<evidence type="ECO:0000256" key="1">
    <source>
        <dbReference type="ARBA" id="ARBA00022603"/>
    </source>
</evidence>
<feature type="compositionally biased region" description="Basic and acidic residues" evidence="3">
    <location>
        <begin position="8"/>
        <end position="22"/>
    </location>
</feature>
<dbReference type="GO" id="GO:0032259">
    <property type="term" value="P:methylation"/>
    <property type="evidence" value="ECO:0007669"/>
    <property type="project" value="UniProtKB-KW"/>
</dbReference>
<evidence type="ECO:0000313" key="4">
    <source>
        <dbReference type="EMBL" id="TSK17805.1"/>
    </source>
</evidence>
<comment type="caution">
    <text evidence="4">The sequence shown here is derived from an EMBL/GenBank/DDBJ whole genome shotgun (WGS) entry which is preliminary data.</text>
</comment>
<organism evidence="4 5">
    <name type="scientific">Bagarius yarrelli</name>
    <name type="common">Goonch</name>
    <name type="synonym">Bagrus yarrelli</name>
    <dbReference type="NCBI Taxonomy" id="175774"/>
    <lineage>
        <taxon>Eukaryota</taxon>
        <taxon>Metazoa</taxon>
        <taxon>Chordata</taxon>
        <taxon>Craniata</taxon>
        <taxon>Vertebrata</taxon>
        <taxon>Euteleostomi</taxon>
        <taxon>Actinopterygii</taxon>
        <taxon>Neopterygii</taxon>
        <taxon>Teleostei</taxon>
        <taxon>Ostariophysi</taxon>
        <taxon>Siluriformes</taxon>
        <taxon>Sisoridae</taxon>
        <taxon>Sisorinae</taxon>
        <taxon>Bagarius</taxon>
    </lineage>
</organism>
<proteinExistence type="predicted"/>
<dbReference type="SUPFAM" id="SSF53335">
    <property type="entry name" value="S-adenosyl-L-methionine-dependent methyltransferases"/>
    <property type="match status" value="3"/>
</dbReference>
<feature type="region of interest" description="Disordered" evidence="3">
    <location>
        <begin position="606"/>
        <end position="636"/>
    </location>
</feature>
<dbReference type="AlphaFoldDB" id="A0A556TKD7"/>
<feature type="region of interest" description="Disordered" evidence="3">
    <location>
        <begin position="290"/>
        <end position="334"/>
    </location>
</feature>
<keyword evidence="4" id="KW-0808">Transferase</keyword>
<accession>A0A556TKD7</accession>
<dbReference type="EMBL" id="VCAZ01000004">
    <property type="protein sequence ID" value="TSK17805.1"/>
    <property type="molecule type" value="Genomic_DNA"/>
</dbReference>
<feature type="compositionally biased region" description="Acidic residues" evidence="3">
    <location>
        <begin position="23"/>
        <end position="41"/>
    </location>
</feature>
<evidence type="ECO:0000313" key="5">
    <source>
        <dbReference type="Proteomes" id="UP000319801"/>
    </source>
</evidence>
<protein>
    <submittedName>
        <fullName evidence="4">Protein-lysine methyltransferase METTL21C</fullName>
    </submittedName>
</protein>
<dbReference type="PANTHER" id="PTHR14614:SF13">
    <property type="entry name" value="PROTEIN-LYSINE METHYLTRANSFERASE METTL21C"/>
    <property type="match status" value="1"/>
</dbReference>
<dbReference type="InterPro" id="IPR029063">
    <property type="entry name" value="SAM-dependent_MTases_sf"/>
</dbReference>
<dbReference type="OrthoDB" id="413520at2759"/>
<dbReference type="Gene3D" id="3.40.50.150">
    <property type="entry name" value="Vaccinia Virus protein VP39"/>
    <property type="match status" value="3"/>
</dbReference>
<keyword evidence="1 4" id="KW-0489">Methyltransferase</keyword>
<dbReference type="InterPro" id="IPR019410">
    <property type="entry name" value="Methyltransf_16"/>
</dbReference>
<feature type="region of interest" description="Disordered" evidence="3">
    <location>
        <begin position="1"/>
        <end position="44"/>
    </location>
</feature>
<evidence type="ECO:0000256" key="3">
    <source>
        <dbReference type="SAM" id="MobiDB-lite"/>
    </source>
</evidence>
<dbReference type="GO" id="GO:0008168">
    <property type="term" value="F:methyltransferase activity"/>
    <property type="evidence" value="ECO:0007669"/>
    <property type="project" value="UniProtKB-KW"/>
</dbReference>
<dbReference type="Pfam" id="PF10294">
    <property type="entry name" value="Methyltransf_16"/>
    <property type="match status" value="3"/>
</dbReference>